<feature type="transmembrane region" description="Helical" evidence="1">
    <location>
        <begin position="216"/>
        <end position="237"/>
    </location>
</feature>
<accession>A0ABS5KKP2</accession>
<evidence type="ECO:0000313" key="3">
    <source>
        <dbReference type="Proteomes" id="UP000730482"/>
    </source>
</evidence>
<feature type="transmembrane region" description="Helical" evidence="1">
    <location>
        <begin position="243"/>
        <end position="267"/>
    </location>
</feature>
<evidence type="ECO:0000313" key="2">
    <source>
        <dbReference type="EMBL" id="MBS2546611.1"/>
    </source>
</evidence>
<organism evidence="2 3">
    <name type="scientific">Catenulispora pinistramenti</name>
    <dbReference type="NCBI Taxonomy" id="2705254"/>
    <lineage>
        <taxon>Bacteria</taxon>
        <taxon>Bacillati</taxon>
        <taxon>Actinomycetota</taxon>
        <taxon>Actinomycetes</taxon>
        <taxon>Catenulisporales</taxon>
        <taxon>Catenulisporaceae</taxon>
        <taxon>Catenulispora</taxon>
    </lineage>
</organism>
<reference evidence="2 3" key="1">
    <citation type="submission" date="2020-02" db="EMBL/GenBank/DDBJ databases">
        <title>Acidophilic actinobacteria isolated from forest soil.</title>
        <authorList>
            <person name="Golinska P."/>
        </authorList>
    </citation>
    <scope>NUCLEOTIDE SEQUENCE [LARGE SCALE GENOMIC DNA]</scope>
    <source>
        <strain evidence="2 3">NL8</strain>
    </source>
</reference>
<proteinExistence type="predicted"/>
<protein>
    <submittedName>
        <fullName evidence="2">Low temperature requirement protein A</fullName>
    </submittedName>
</protein>
<dbReference type="Pfam" id="PF06772">
    <property type="entry name" value="LtrA"/>
    <property type="match status" value="1"/>
</dbReference>
<feature type="transmembrane region" description="Helical" evidence="1">
    <location>
        <begin position="349"/>
        <end position="367"/>
    </location>
</feature>
<dbReference type="PANTHER" id="PTHR36840">
    <property type="entry name" value="BLL5714 PROTEIN"/>
    <property type="match status" value="1"/>
</dbReference>
<feature type="transmembrane region" description="Helical" evidence="1">
    <location>
        <begin position="279"/>
        <end position="304"/>
    </location>
</feature>
<keyword evidence="1" id="KW-0472">Membrane</keyword>
<dbReference type="Proteomes" id="UP000730482">
    <property type="component" value="Unassembled WGS sequence"/>
</dbReference>
<dbReference type="PANTHER" id="PTHR36840:SF1">
    <property type="entry name" value="BLL5714 PROTEIN"/>
    <property type="match status" value="1"/>
</dbReference>
<keyword evidence="3" id="KW-1185">Reference proteome</keyword>
<keyword evidence="1" id="KW-1133">Transmembrane helix</keyword>
<evidence type="ECO:0000256" key="1">
    <source>
        <dbReference type="SAM" id="Phobius"/>
    </source>
</evidence>
<dbReference type="InterPro" id="IPR010640">
    <property type="entry name" value="Low_temperature_requirement_A"/>
</dbReference>
<gene>
    <name evidence="2" type="ORF">KGQ19_07000</name>
</gene>
<comment type="caution">
    <text evidence="2">The sequence shown here is derived from an EMBL/GenBank/DDBJ whole genome shotgun (WGS) entry which is preliminary data.</text>
</comment>
<feature type="transmembrane region" description="Helical" evidence="1">
    <location>
        <begin position="316"/>
        <end position="337"/>
    </location>
</feature>
<name>A0ABS5KKP2_9ACTN</name>
<feature type="transmembrane region" description="Helical" evidence="1">
    <location>
        <begin position="92"/>
        <end position="111"/>
    </location>
</feature>
<keyword evidence="1" id="KW-0812">Transmembrane</keyword>
<feature type="transmembrane region" description="Helical" evidence="1">
    <location>
        <begin position="148"/>
        <end position="166"/>
    </location>
</feature>
<dbReference type="RefSeq" id="WP_212008257.1">
    <property type="nucleotide sequence ID" value="NZ_JAAFYZ010000015.1"/>
</dbReference>
<feature type="transmembrane region" description="Helical" evidence="1">
    <location>
        <begin position="117"/>
        <end position="136"/>
    </location>
</feature>
<dbReference type="EMBL" id="JAAFYZ010000015">
    <property type="protein sequence ID" value="MBS2546611.1"/>
    <property type="molecule type" value="Genomic_DNA"/>
</dbReference>
<sequence>MPSSPVALIRPVLLRDPTEEGRTSTTLELFFDLVFVVTISAIAQQWHHAVTGGHLTHGVISLFEMVFGVWWAWMGFTWYANFFDPDDVPYRLMVLVQLLASLGLASGIPYIFQHDDFRIVVGCYVVIRLVMAAQWFRAGRANPDLRPFCNRWAYGILMVQIGWILFGFGLRHLTPLETIPYFLLGVTVELLVPAWAQALDGAPQAHSEHVEERYGLFTIIILGEMVLVASDAFNTALSDHKHLATLMIGAISAGVLAFCLWWLYFGFLGEYDLSRTRTAFIWGYGHYFVYGTLTTIGGTLAALLEQVASGDEQLGRTATALTLTIPVAGFLAAIALLRKVSEWATCSRWLQAAAAVLVIGTAAGAAWGAMWTLLSVCLATAAFLTSEIVTKGKAAANRRQNQGAA</sequence>
<feature type="transmembrane region" description="Helical" evidence="1">
    <location>
        <begin position="59"/>
        <end position="80"/>
    </location>
</feature>